<dbReference type="AlphaFoldDB" id="A0A0M0BLL2"/>
<dbReference type="Proteomes" id="UP000037210">
    <property type="component" value="Unassembled WGS sequence"/>
</dbReference>
<proteinExistence type="predicted"/>
<gene>
    <name evidence="1" type="ORF">AC482_07030</name>
</gene>
<dbReference type="Gene3D" id="3.40.1260.10">
    <property type="entry name" value="DsrEFH-like"/>
    <property type="match status" value="1"/>
</dbReference>
<dbReference type="Pfam" id="PF02635">
    <property type="entry name" value="DsrE"/>
    <property type="match status" value="1"/>
</dbReference>
<dbReference type="SUPFAM" id="SSF75169">
    <property type="entry name" value="DsrEFH-like"/>
    <property type="match status" value="1"/>
</dbReference>
<protein>
    <submittedName>
        <fullName evidence="1">Uncharacterized protein</fullName>
    </submittedName>
</protein>
<dbReference type="EMBL" id="LFWZ01000071">
    <property type="protein sequence ID" value="KON29245.1"/>
    <property type="molecule type" value="Genomic_DNA"/>
</dbReference>
<sequence>MLIVRSGPGEASRIEGGLRLSAAMLGMDYPQALVFVDEGVECLRPDVLGDAELRRYLEASADLAGVYVLSESLGDRGLEPSDLDPRLKAMPVNMSRLVEMASASGSVAVF</sequence>
<evidence type="ECO:0000313" key="2">
    <source>
        <dbReference type="Proteomes" id="UP000037210"/>
    </source>
</evidence>
<dbReference type="InterPro" id="IPR027396">
    <property type="entry name" value="DsrEFH-like"/>
</dbReference>
<organism evidence="1 2">
    <name type="scientific">miscellaneous Crenarchaeota group-15 archaeon DG-45</name>
    <dbReference type="NCBI Taxonomy" id="1685127"/>
    <lineage>
        <taxon>Archaea</taxon>
        <taxon>Candidatus Bathyarchaeota</taxon>
        <taxon>MCG-15</taxon>
    </lineage>
</organism>
<accession>A0A0M0BLL2</accession>
<evidence type="ECO:0000313" key="1">
    <source>
        <dbReference type="EMBL" id="KON29245.1"/>
    </source>
</evidence>
<dbReference type="InterPro" id="IPR003787">
    <property type="entry name" value="Sulphur_relay_DsrE/F-like"/>
</dbReference>
<reference evidence="1 2" key="1">
    <citation type="submission" date="2015-06" db="EMBL/GenBank/DDBJ databases">
        <title>New insights into the roles of widespread benthic archaea in carbon and nitrogen cycling.</title>
        <authorList>
            <person name="Lazar C.S."/>
            <person name="Baker B.J."/>
            <person name="Seitz K.W."/>
            <person name="Hyde A.S."/>
            <person name="Dick G.J."/>
            <person name="Hinrichs K.-U."/>
            <person name="Teske A.P."/>
        </authorList>
    </citation>
    <scope>NUCLEOTIDE SEQUENCE [LARGE SCALE GENOMIC DNA]</scope>
    <source>
        <strain evidence="1">DG-45</strain>
    </source>
</reference>
<comment type="caution">
    <text evidence="1">The sequence shown here is derived from an EMBL/GenBank/DDBJ whole genome shotgun (WGS) entry which is preliminary data.</text>
</comment>
<name>A0A0M0BLL2_9ARCH</name>